<evidence type="ECO:0000256" key="10">
    <source>
        <dbReference type="ARBA" id="ARBA00048525"/>
    </source>
</evidence>
<comment type="catalytic activity">
    <reaction evidence="9">
        <text>uridine + phosphate = alpha-D-ribose 1-phosphate + uracil</text>
        <dbReference type="Rhea" id="RHEA:24388"/>
        <dbReference type="ChEBI" id="CHEBI:16704"/>
        <dbReference type="ChEBI" id="CHEBI:17568"/>
        <dbReference type="ChEBI" id="CHEBI:43474"/>
        <dbReference type="ChEBI" id="CHEBI:57720"/>
        <dbReference type="EC" id="2.4.2.2"/>
    </reaction>
</comment>
<evidence type="ECO:0000256" key="9">
    <source>
        <dbReference type="ARBA" id="ARBA00048453"/>
    </source>
</evidence>
<evidence type="ECO:0000313" key="13">
    <source>
        <dbReference type="Proteomes" id="UP000610760"/>
    </source>
</evidence>
<evidence type="ECO:0000256" key="6">
    <source>
        <dbReference type="ARBA" id="ARBA00014680"/>
    </source>
</evidence>
<dbReference type="PANTHER" id="PTHR10515:SF0">
    <property type="entry name" value="THYMIDINE PHOSPHORYLASE"/>
    <property type="match status" value="1"/>
</dbReference>
<dbReference type="EMBL" id="JACRSV010000001">
    <property type="protein sequence ID" value="MBC8559482.1"/>
    <property type="molecule type" value="Genomic_DNA"/>
</dbReference>
<dbReference type="InterPro" id="IPR017459">
    <property type="entry name" value="Glycosyl_Trfase_fam3_N_dom"/>
</dbReference>
<reference evidence="12" key="1">
    <citation type="submission" date="2020-08" db="EMBL/GenBank/DDBJ databases">
        <title>Genome public.</title>
        <authorList>
            <person name="Liu C."/>
            <person name="Sun Q."/>
        </authorList>
    </citation>
    <scope>NUCLEOTIDE SEQUENCE</scope>
    <source>
        <strain evidence="12">NSJ-33</strain>
    </source>
</reference>
<evidence type="ECO:0000256" key="5">
    <source>
        <dbReference type="ARBA" id="ARBA00011889"/>
    </source>
</evidence>
<comment type="function">
    <text evidence="2">Catalyzes phosphorolysis of the pyrimidine nucleosides uridine, thymidine and 2'-deoxyuridine with the formation of the corresponding pyrimidine base and ribose-1-phosphate.</text>
</comment>
<dbReference type="RefSeq" id="WP_249294375.1">
    <property type="nucleotide sequence ID" value="NZ_JACRSV010000001.1"/>
</dbReference>
<dbReference type="GO" id="GO:0005829">
    <property type="term" value="C:cytosol"/>
    <property type="evidence" value="ECO:0007669"/>
    <property type="project" value="TreeGrafter"/>
</dbReference>
<evidence type="ECO:0000259" key="11">
    <source>
        <dbReference type="SMART" id="SM00941"/>
    </source>
</evidence>
<dbReference type="EC" id="2.4.2.2" evidence="5"/>
<feature type="domain" description="Pyrimidine nucleoside phosphorylase C-terminal" evidence="11">
    <location>
        <begin position="344"/>
        <end position="418"/>
    </location>
</feature>
<evidence type="ECO:0000313" key="12">
    <source>
        <dbReference type="EMBL" id="MBC8559482.1"/>
    </source>
</evidence>
<evidence type="ECO:0000256" key="3">
    <source>
        <dbReference type="ARBA" id="ARBA00006915"/>
    </source>
</evidence>
<dbReference type="InterPro" id="IPR000053">
    <property type="entry name" value="Thymidine/pyrmidine_PPase"/>
</dbReference>
<comment type="subunit">
    <text evidence="4">Homodimer.</text>
</comment>
<proteinExistence type="inferred from homology"/>
<dbReference type="GO" id="GO:0009032">
    <property type="term" value="F:thymidine phosphorylase activity"/>
    <property type="evidence" value="ECO:0007669"/>
    <property type="project" value="TreeGrafter"/>
</dbReference>
<comment type="catalytic activity">
    <reaction evidence="1">
        <text>2'-deoxyuridine + phosphate = 2-deoxy-alpha-D-ribose 1-phosphate + uracil</text>
        <dbReference type="Rhea" id="RHEA:22824"/>
        <dbReference type="ChEBI" id="CHEBI:16450"/>
        <dbReference type="ChEBI" id="CHEBI:17568"/>
        <dbReference type="ChEBI" id="CHEBI:43474"/>
        <dbReference type="ChEBI" id="CHEBI:57259"/>
        <dbReference type="EC" id="2.4.2.2"/>
    </reaction>
</comment>
<dbReference type="SMART" id="SM00941">
    <property type="entry name" value="PYNP_C"/>
    <property type="match status" value="1"/>
</dbReference>
<dbReference type="Gene3D" id="3.40.1030.10">
    <property type="entry name" value="Nucleoside phosphorylase/phosphoribosyltransferase catalytic domain"/>
    <property type="match status" value="1"/>
</dbReference>
<keyword evidence="13" id="KW-1185">Reference proteome</keyword>
<sequence>MRMVDIIRKKREGNPLNDEEINFFVEGYTDGRIPDYQASALLMAICLNGMDDRETASLTLAMAASGDSLDLSAIAGCKVDKHSTGGVGDKTTLVVAPIVSACGVPVAKMSGRGLGHTGGTIDKLRSIPGYRVDLSEQEFIEQVSRIDIGLIGSSKNLAPADKRIYALRDATSTVESIPLIASSIMSKKLCSGCDAILLDVKVGSGAFMKTLPEAQKLAETMVSIGKHAGKKTVALLTDMDAPLGLAVGNSLELKEAIEVLRGGGDEALTSLCLELSAWMLFLAGQGYLEPCRAMAQKALKSGAALQKFRRLIEAQGGDPRVIEAPSLLPGASHRREIKAQKDGYFAQMDAQSCGIAASILGAGRERKEDAIDYGAGIWFQRKIGDLLQKGDVIAVFYTSVPEKFKEAEDVFRNGLKIAKTPPQKRPMILGAAK</sequence>
<dbReference type="PIRSF" id="PIRSF000478">
    <property type="entry name" value="TP_PyNP"/>
    <property type="match status" value="1"/>
</dbReference>
<dbReference type="InterPro" id="IPR036566">
    <property type="entry name" value="PYNP-like_C_sf"/>
</dbReference>
<keyword evidence="7 12" id="KW-0328">Glycosyltransferase</keyword>
<dbReference type="Pfam" id="PF00591">
    <property type="entry name" value="Glycos_transf_3"/>
    <property type="match status" value="1"/>
</dbReference>
<accession>A0A926E1W4</accession>
<evidence type="ECO:0000256" key="2">
    <source>
        <dbReference type="ARBA" id="ARBA00003877"/>
    </source>
</evidence>
<dbReference type="GO" id="GO:0006206">
    <property type="term" value="P:pyrimidine nucleobase metabolic process"/>
    <property type="evidence" value="ECO:0007669"/>
    <property type="project" value="InterPro"/>
</dbReference>
<gene>
    <name evidence="12" type="ORF">H8710_05280</name>
</gene>
<dbReference type="AlphaFoldDB" id="A0A926E1W4"/>
<evidence type="ECO:0000256" key="1">
    <source>
        <dbReference type="ARBA" id="ARBA00001066"/>
    </source>
</evidence>
<dbReference type="GO" id="GO:0004645">
    <property type="term" value="F:1,4-alpha-oligoglucan phosphorylase activity"/>
    <property type="evidence" value="ECO:0007669"/>
    <property type="project" value="InterPro"/>
</dbReference>
<dbReference type="NCBIfam" id="NF004747">
    <property type="entry name" value="PRK06078.1"/>
    <property type="match status" value="1"/>
</dbReference>
<dbReference type="InterPro" id="IPR035902">
    <property type="entry name" value="Nuc_phospho_transferase"/>
</dbReference>
<evidence type="ECO:0000256" key="7">
    <source>
        <dbReference type="ARBA" id="ARBA00022676"/>
    </source>
</evidence>
<name>A0A926E1W4_9FIRM</name>
<comment type="catalytic activity">
    <reaction evidence="10">
        <text>thymidine + phosphate = 2-deoxy-alpha-D-ribose 1-phosphate + thymine</text>
        <dbReference type="Rhea" id="RHEA:16037"/>
        <dbReference type="ChEBI" id="CHEBI:17748"/>
        <dbReference type="ChEBI" id="CHEBI:17821"/>
        <dbReference type="ChEBI" id="CHEBI:43474"/>
        <dbReference type="ChEBI" id="CHEBI:57259"/>
        <dbReference type="EC" id="2.4.2.2"/>
    </reaction>
</comment>
<dbReference type="SUPFAM" id="SSF47648">
    <property type="entry name" value="Nucleoside phosphorylase/phosphoribosyltransferase N-terminal domain"/>
    <property type="match status" value="1"/>
</dbReference>
<evidence type="ECO:0000256" key="4">
    <source>
        <dbReference type="ARBA" id="ARBA00011738"/>
    </source>
</evidence>
<dbReference type="Proteomes" id="UP000610760">
    <property type="component" value="Unassembled WGS sequence"/>
</dbReference>
<dbReference type="FunFam" id="3.40.1030.10:FF:000003">
    <property type="entry name" value="Pyrimidine-nucleoside phosphorylase"/>
    <property type="match status" value="1"/>
</dbReference>
<dbReference type="Gene3D" id="3.90.1170.30">
    <property type="entry name" value="Pyrimidine nucleoside phosphorylase-like, C-terminal domain"/>
    <property type="match status" value="1"/>
</dbReference>
<dbReference type="InterPro" id="IPR000312">
    <property type="entry name" value="Glycosyl_Trfase_fam3"/>
</dbReference>
<comment type="similarity">
    <text evidence="3">Belongs to the thymidine/pyrimidine-nucleoside phosphorylase family.</text>
</comment>
<dbReference type="InterPro" id="IPR018090">
    <property type="entry name" value="Pyrmidine_PPas_bac/euk"/>
</dbReference>
<dbReference type="Gene3D" id="1.20.970.10">
    <property type="entry name" value="Transferase, Pyrimidine Nucleoside Phosphorylase, Chain C"/>
    <property type="match status" value="1"/>
</dbReference>
<comment type="caution">
    <text evidence="12">The sequence shown here is derived from an EMBL/GenBank/DDBJ whole genome shotgun (WGS) entry which is preliminary data.</text>
</comment>
<dbReference type="NCBIfam" id="NF004490">
    <property type="entry name" value="PRK05820.1"/>
    <property type="match status" value="1"/>
</dbReference>
<protein>
    <recommendedName>
        <fullName evidence="6">Pyrimidine-nucleoside phosphorylase</fullName>
        <ecNumber evidence="5">2.4.2.2</ecNumber>
    </recommendedName>
</protein>
<dbReference type="SUPFAM" id="SSF54680">
    <property type="entry name" value="Pyrimidine nucleoside phosphorylase C-terminal domain"/>
    <property type="match status" value="1"/>
</dbReference>
<dbReference type="GO" id="GO:0006213">
    <property type="term" value="P:pyrimidine nucleoside metabolic process"/>
    <property type="evidence" value="ECO:0007669"/>
    <property type="project" value="InterPro"/>
</dbReference>
<organism evidence="12 13">
    <name type="scientific">Fumia xinanensis</name>
    <dbReference type="NCBI Taxonomy" id="2763659"/>
    <lineage>
        <taxon>Bacteria</taxon>
        <taxon>Bacillati</taxon>
        <taxon>Bacillota</taxon>
        <taxon>Clostridia</taxon>
        <taxon>Eubacteriales</taxon>
        <taxon>Oscillospiraceae</taxon>
        <taxon>Fumia</taxon>
    </lineage>
</organism>
<dbReference type="InterPro" id="IPR036320">
    <property type="entry name" value="Glycosyl_Trfase_fam3_N_dom_sf"/>
</dbReference>
<dbReference type="SUPFAM" id="SSF52418">
    <property type="entry name" value="Nucleoside phosphorylase/phosphoribosyltransferase catalytic domain"/>
    <property type="match status" value="1"/>
</dbReference>
<evidence type="ECO:0000256" key="8">
    <source>
        <dbReference type="ARBA" id="ARBA00022679"/>
    </source>
</evidence>
<dbReference type="NCBIfam" id="TIGR02644">
    <property type="entry name" value="Y_phosphoryl"/>
    <property type="match status" value="1"/>
</dbReference>
<keyword evidence="8 12" id="KW-0808">Transferase</keyword>
<dbReference type="InterPro" id="IPR013102">
    <property type="entry name" value="PYNP_C"/>
</dbReference>
<dbReference type="Pfam" id="PF02885">
    <property type="entry name" value="Glycos_trans_3N"/>
    <property type="match status" value="1"/>
</dbReference>
<dbReference type="PANTHER" id="PTHR10515">
    <property type="entry name" value="THYMIDINE PHOSPHORYLASE"/>
    <property type="match status" value="1"/>
</dbReference>
<dbReference type="Pfam" id="PF07831">
    <property type="entry name" value="PYNP_C"/>
    <property type="match status" value="1"/>
</dbReference>